<evidence type="ECO:0000313" key="1">
    <source>
        <dbReference type="EMBL" id="KAK1419389.1"/>
    </source>
</evidence>
<protein>
    <submittedName>
        <fullName evidence="1">Uncharacterized protein</fullName>
    </submittedName>
</protein>
<reference evidence="1" key="1">
    <citation type="journal article" date="2023" name="bioRxiv">
        <title>Improved chromosome-level genome assembly for marigold (Tagetes erecta).</title>
        <authorList>
            <person name="Jiang F."/>
            <person name="Yuan L."/>
            <person name="Wang S."/>
            <person name="Wang H."/>
            <person name="Xu D."/>
            <person name="Wang A."/>
            <person name="Fan W."/>
        </authorList>
    </citation>
    <scope>NUCLEOTIDE SEQUENCE</scope>
    <source>
        <strain evidence="1">WSJ</strain>
        <tissue evidence="1">Leaf</tissue>
    </source>
</reference>
<name>A0AAD8NS79_TARER</name>
<organism evidence="1 2">
    <name type="scientific">Tagetes erecta</name>
    <name type="common">African marigold</name>
    <dbReference type="NCBI Taxonomy" id="13708"/>
    <lineage>
        <taxon>Eukaryota</taxon>
        <taxon>Viridiplantae</taxon>
        <taxon>Streptophyta</taxon>
        <taxon>Embryophyta</taxon>
        <taxon>Tracheophyta</taxon>
        <taxon>Spermatophyta</taxon>
        <taxon>Magnoliopsida</taxon>
        <taxon>eudicotyledons</taxon>
        <taxon>Gunneridae</taxon>
        <taxon>Pentapetalae</taxon>
        <taxon>asterids</taxon>
        <taxon>campanulids</taxon>
        <taxon>Asterales</taxon>
        <taxon>Asteraceae</taxon>
        <taxon>Asteroideae</taxon>
        <taxon>Heliantheae alliance</taxon>
        <taxon>Tageteae</taxon>
        <taxon>Tagetes</taxon>
    </lineage>
</organism>
<sequence>MLCLVVLISRKICTNIYNISANYYHIFLPDPPGNHFSTLQVRFLEHELYVTMTIWFKKSSLSSRGRKGEANFVRFKLKSIHEEERAGDFTRPSLSLEVKR</sequence>
<keyword evidence="2" id="KW-1185">Reference proteome</keyword>
<proteinExistence type="predicted"/>
<evidence type="ECO:0000313" key="2">
    <source>
        <dbReference type="Proteomes" id="UP001229421"/>
    </source>
</evidence>
<comment type="caution">
    <text evidence="1">The sequence shown here is derived from an EMBL/GenBank/DDBJ whole genome shotgun (WGS) entry which is preliminary data.</text>
</comment>
<dbReference type="AlphaFoldDB" id="A0AAD8NS79"/>
<dbReference type="EMBL" id="JAUHHV010000007">
    <property type="protein sequence ID" value="KAK1419389.1"/>
    <property type="molecule type" value="Genomic_DNA"/>
</dbReference>
<accession>A0AAD8NS79</accession>
<gene>
    <name evidence="1" type="ORF">QVD17_28556</name>
</gene>
<dbReference type="Proteomes" id="UP001229421">
    <property type="component" value="Unassembled WGS sequence"/>
</dbReference>